<comment type="caution">
    <text evidence="3">The sequence shown here is derived from an EMBL/GenBank/DDBJ whole genome shotgun (WGS) entry which is preliminary data.</text>
</comment>
<evidence type="ECO:0000256" key="1">
    <source>
        <dbReference type="SAM" id="SignalP"/>
    </source>
</evidence>
<dbReference type="InterPro" id="IPR000259">
    <property type="entry name" value="Adhesion_dom_fimbrial"/>
</dbReference>
<evidence type="ECO:0000259" key="2">
    <source>
        <dbReference type="Pfam" id="PF00419"/>
    </source>
</evidence>
<dbReference type="EMBL" id="JAEKCB010000001">
    <property type="protein sequence ID" value="MBJ2116431.1"/>
    <property type="molecule type" value="Genomic_DNA"/>
</dbReference>
<keyword evidence="4" id="KW-1185">Reference proteome</keyword>
<name>A0ABS0VZE8_9GAMM</name>
<evidence type="ECO:0000313" key="4">
    <source>
        <dbReference type="Proteomes" id="UP000619976"/>
    </source>
</evidence>
<dbReference type="Gene3D" id="2.60.40.1090">
    <property type="entry name" value="Fimbrial-type adhesion domain"/>
    <property type="match status" value="1"/>
</dbReference>
<dbReference type="SUPFAM" id="SSF49401">
    <property type="entry name" value="Bacterial adhesins"/>
    <property type="match status" value="1"/>
</dbReference>
<organism evidence="3 4">
    <name type="scientific">Proteus penneri</name>
    <dbReference type="NCBI Taxonomy" id="102862"/>
    <lineage>
        <taxon>Bacteria</taxon>
        <taxon>Pseudomonadati</taxon>
        <taxon>Pseudomonadota</taxon>
        <taxon>Gammaproteobacteria</taxon>
        <taxon>Enterobacterales</taxon>
        <taxon>Morganellaceae</taxon>
        <taxon>Proteus</taxon>
    </lineage>
</organism>
<evidence type="ECO:0000313" key="3">
    <source>
        <dbReference type="EMBL" id="MBJ2116431.1"/>
    </source>
</evidence>
<dbReference type="RefSeq" id="WP_161669286.1">
    <property type="nucleotide sequence ID" value="NZ_CAXOLJ010000001.1"/>
</dbReference>
<keyword evidence="1" id="KW-0732">Signal</keyword>
<dbReference type="PANTHER" id="PTHR33420">
    <property type="entry name" value="FIMBRIAL SUBUNIT ELFA-RELATED"/>
    <property type="match status" value="1"/>
</dbReference>
<dbReference type="InterPro" id="IPR008966">
    <property type="entry name" value="Adhesion_dom_sf"/>
</dbReference>
<gene>
    <name evidence="3" type="ORF">JFQ69_01920</name>
</gene>
<feature type="domain" description="Fimbrial-type adhesion" evidence="2">
    <location>
        <begin position="31"/>
        <end position="176"/>
    </location>
</feature>
<dbReference type="PANTHER" id="PTHR33420:SF26">
    <property type="entry name" value="FIMBRIAL SUBUNIT"/>
    <property type="match status" value="1"/>
</dbReference>
<feature type="chain" id="PRO_5047446595" evidence="1">
    <location>
        <begin position="25"/>
        <end position="177"/>
    </location>
</feature>
<sequence>MSNLMILRVLLVFSLIFTALGVKAANTLDVEFDGVLIDITCQLTTASLKQDVTLENLRWQSLNQNVFSGITPFSLAIEKCSEANLKKTIKLTWQSSQLVDIGGKSYLPTQGSTGVLLGLVDKDENPITWNKPIELGLVTVVGDTQQFDFGVLARKPANADAKVGDFSGAVTFSVEYE</sequence>
<feature type="signal peptide" evidence="1">
    <location>
        <begin position="1"/>
        <end position="24"/>
    </location>
</feature>
<proteinExistence type="predicted"/>
<dbReference type="Proteomes" id="UP000619976">
    <property type="component" value="Unassembled WGS sequence"/>
</dbReference>
<dbReference type="InterPro" id="IPR050263">
    <property type="entry name" value="Bact_Fimbrial_Adh_Pro"/>
</dbReference>
<accession>A0ABS0VZE8</accession>
<dbReference type="InterPro" id="IPR036937">
    <property type="entry name" value="Adhesion_dom_fimbrial_sf"/>
</dbReference>
<reference evidence="3 4" key="1">
    <citation type="submission" date="2020-12" db="EMBL/GenBank/DDBJ databases">
        <title>Enhanced detection system for hospital associated transmission using whole genome sequencing surveillance.</title>
        <authorList>
            <person name="Harrison L.H."/>
            <person name="Van Tyne D."/>
            <person name="Marsh J.W."/>
            <person name="Griffith M.P."/>
            <person name="Snyder D.J."/>
            <person name="Cooper V.S."/>
            <person name="Mustapha M."/>
        </authorList>
    </citation>
    <scope>NUCLEOTIDE SEQUENCE [LARGE SCALE GENOMIC DNA]</scope>
    <source>
        <strain evidence="3 4">PR00195</strain>
    </source>
</reference>
<protein>
    <submittedName>
        <fullName evidence="3">Type 1 fimbrial protein</fullName>
    </submittedName>
</protein>
<dbReference type="Pfam" id="PF00419">
    <property type="entry name" value="Fimbrial"/>
    <property type="match status" value="1"/>
</dbReference>